<evidence type="ECO:0000313" key="2">
    <source>
        <dbReference type="EMBL" id="SVE27107.1"/>
    </source>
</evidence>
<proteinExistence type="predicted"/>
<evidence type="ECO:0000256" key="1">
    <source>
        <dbReference type="SAM" id="Phobius"/>
    </source>
</evidence>
<keyword evidence="1" id="KW-1133">Transmembrane helix</keyword>
<organism evidence="2">
    <name type="scientific">marine metagenome</name>
    <dbReference type="NCBI Taxonomy" id="408172"/>
    <lineage>
        <taxon>unclassified sequences</taxon>
        <taxon>metagenomes</taxon>
        <taxon>ecological metagenomes</taxon>
    </lineage>
</organism>
<sequence>MRKEELRHDPIRENIVKSIEYIKENQNTVLKIFAGLVILIGGLNYYQYILKVKLKNASNIAGLAQNSFINGEIDEALVKFERVLDDYPRTSGATQSLVYLINDAVTQGDFEAVKNLIS</sequence>
<dbReference type="AlphaFoldDB" id="A0A383C3W3"/>
<protein>
    <recommendedName>
        <fullName evidence="3">Tetratricopeptide repeat-like domain-containing protein</fullName>
    </recommendedName>
</protein>
<keyword evidence="1" id="KW-0472">Membrane</keyword>
<feature type="non-terminal residue" evidence="2">
    <location>
        <position position="118"/>
    </location>
</feature>
<feature type="transmembrane region" description="Helical" evidence="1">
    <location>
        <begin position="28"/>
        <end position="46"/>
    </location>
</feature>
<reference evidence="2" key="1">
    <citation type="submission" date="2018-05" db="EMBL/GenBank/DDBJ databases">
        <authorList>
            <person name="Lanie J.A."/>
            <person name="Ng W.-L."/>
            <person name="Kazmierczak K.M."/>
            <person name="Andrzejewski T.M."/>
            <person name="Davidsen T.M."/>
            <person name="Wayne K.J."/>
            <person name="Tettelin H."/>
            <person name="Glass J.I."/>
            <person name="Rusch D."/>
            <person name="Podicherti R."/>
            <person name="Tsui H.-C.T."/>
            <person name="Winkler M.E."/>
        </authorList>
    </citation>
    <scope>NUCLEOTIDE SEQUENCE</scope>
</reference>
<evidence type="ECO:0008006" key="3">
    <source>
        <dbReference type="Google" id="ProtNLM"/>
    </source>
</evidence>
<gene>
    <name evidence="2" type="ORF">METZ01_LOCUS479961</name>
</gene>
<accession>A0A383C3W3</accession>
<name>A0A383C3W3_9ZZZZ</name>
<keyword evidence="1" id="KW-0812">Transmembrane</keyword>
<dbReference type="EMBL" id="UINC01205775">
    <property type="protein sequence ID" value="SVE27107.1"/>
    <property type="molecule type" value="Genomic_DNA"/>
</dbReference>